<feature type="transmembrane region" description="Helical" evidence="8">
    <location>
        <begin position="154"/>
        <end position="182"/>
    </location>
</feature>
<dbReference type="Pfam" id="PF01769">
    <property type="entry name" value="MgtE"/>
    <property type="match status" value="1"/>
</dbReference>
<dbReference type="PANTHER" id="PTHR41394">
    <property type="entry name" value="MAGNESIUM TRANSPORTER MGTE"/>
    <property type="match status" value="1"/>
</dbReference>
<evidence type="ECO:0000256" key="3">
    <source>
        <dbReference type="ARBA" id="ARBA00022448"/>
    </source>
</evidence>
<evidence type="ECO:0000259" key="9">
    <source>
        <dbReference type="Pfam" id="PF01769"/>
    </source>
</evidence>
<dbReference type="OrthoDB" id="48232at2759"/>
<keyword evidence="5" id="KW-0460">Magnesium</keyword>
<gene>
    <name evidence="10" type="ORF">TM35_000173090</name>
</gene>
<evidence type="ECO:0000256" key="8">
    <source>
        <dbReference type="SAM" id="Phobius"/>
    </source>
</evidence>
<keyword evidence="7 8" id="KW-0472">Membrane</keyword>
<dbReference type="Proteomes" id="UP000192257">
    <property type="component" value="Unassembled WGS sequence"/>
</dbReference>
<name>A0A1X0NUQ1_9TRYP</name>
<evidence type="ECO:0000256" key="6">
    <source>
        <dbReference type="ARBA" id="ARBA00022989"/>
    </source>
</evidence>
<dbReference type="GeneID" id="39986168"/>
<dbReference type="Gene3D" id="1.10.357.20">
    <property type="entry name" value="SLC41 divalent cation transporters, integral membrane domain"/>
    <property type="match status" value="1"/>
</dbReference>
<accession>A0A1X0NUQ1</accession>
<dbReference type="AlphaFoldDB" id="A0A1X0NUQ1"/>
<dbReference type="InterPro" id="IPR036739">
    <property type="entry name" value="SLC41_membr_dom_sf"/>
</dbReference>
<evidence type="ECO:0000256" key="1">
    <source>
        <dbReference type="ARBA" id="ARBA00004141"/>
    </source>
</evidence>
<feature type="domain" description="SLC41A/MgtE integral membrane" evidence="9">
    <location>
        <begin position="89"/>
        <end position="209"/>
    </location>
</feature>
<evidence type="ECO:0000256" key="7">
    <source>
        <dbReference type="ARBA" id="ARBA00023136"/>
    </source>
</evidence>
<proteinExistence type="inferred from homology"/>
<keyword evidence="3" id="KW-0813">Transport</keyword>
<comment type="subcellular location">
    <subcellularLocation>
        <location evidence="1">Membrane</location>
        <topology evidence="1">Multi-pass membrane protein</topology>
    </subcellularLocation>
</comment>
<keyword evidence="6 8" id="KW-1133">Transmembrane helix</keyword>
<feature type="transmembrane region" description="Helical" evidence="8">
    <location>
        <begin position="128"/>
        <end position="148"/>
    </location>
</feature>
<evidence type="ECO:0000313" key="10">
    <source>
        <dbReference type="EMBL" id="ORC88437.1"/>
    </source>
</evidence>
<organism evidence="10 11">
    <name type="scientific">Trypanosoma theileri</name>
    <dbReference type="NCBI Taxonomy" id="67003"/>
    <lineage>
        <taxon>Eukaryota</taxon>
        <taxon>Discoba</taxon>
        <taxon>Euglenozoa</taxon>
        <taxon>Kinetoplastea</taxon>
        <taxon>Metakinetoplastina</taxon>
        <taxon>Trypanosomatida</taxon>
        <taxon>Trypanosomatidae</taxon>
        <taxon>Trypanosoma</taxon>
    </lineage>
</organism>
<comment type="caution">
    <text evidence="10">The sequence shown here is derived from an EMBL/GenBank/DDBJ whole genome shotgun (WGS) entry which is preliminary data.</text>
</comment>
<dbReference type="InterPro" id="IPR006667">
    <property type="entry name" value="SLC41_membr_dom"/>
</dbReference>
<feature type="transmembrane region" description="Helical" evidence="8">
    <location>
        <begin position="50"/>
        <end position="71"/>
    </location>
</feature>
<evidence type="ECO:0000256" key="5">
    <source>
        <dbReference type="ARBA" id="ARBA00022842"/>
    </source>
</evidence>
<dbReference type="GO" id="GO:0016020">
    <property type="term" value="C:membrane"/>
    <property type="evidence" value="ECO:0007669"/>
    <property type="project" value="UniProtKB-SubCell"/>
</dbReference>
<evidence type="ECO:0000313" key="11">
    <source>
        <dbReference type="Proteomes" id="UP000192257"/>
    </source>
</evidence>
<reference evidence="10 11" key="1">
    <citation type="submission" date="2017-03" db="EMBL/GenBank/DDBJ databases">
        <title>An alternative strategy for trypanosome survival in the mammalian bloodstream revealed through genome and transcriptome analysis of the ubiquitous bovine parasite Trypanosoma (Megatrypanum) theileri.</title>
        <authorList>
            <person name="Kelly S."/>
            <person name="Ivens A."/>
            <person name="Mott A."/>
            <person name="O'Neill E."/>
            <person name="Emms D."/>
            <person name="Macleod O."/>
            <person name="Voorheis P."/>
            <person name="Matthews J."/>
            <person name="Matthews K."/>
            <person name="Carrington M."/>
        </authorList>
    </citation>
    <scope>NUCLEOTIDE SEQUENCE [LARGE SCALE GENOMIC DNA]</scope>
    <source>
        <strain evidence="10">Edinburgh</strain>
    </source>
</reference>
<evidence type="ECO:0000256" key="2">
    <source>
        <dbReference type="ARBA" id="ARBA00009749"/>
    </source>
</evidence>
<comment type="similarity">
    <text evidence="2">Belongs to the SLC41A transporter family.</text>
</comment>
<evidence type="ECO:0000256" key="4">
    <source>
        <dbReference type="ARBA" id="ARBA00022692"/>
    </source>
</evidence>
<keyword evidence="11" id="KW-1185">Reference proteome</keyword>
<dbReference type="VEuPathDB" id="TriTrypDB:TM35_000173090"/>
<keyword evidence="4 8" id="KW-0812">Transmembrane</keyword>
<feature type="transmembrane region" description="Helical" evidence="8">
    <location>
        <begin position="77"/>
        <end position="95"/>
    </location>
</feature>
<sequence length="233" mass="25810">MIPSLQINSNAALMEKMEEENVVLSTVADGFLQESSSYLHLSFRGISTVVFQRTTVLIMLLLFQSLSQFILEMYEELISHHVIIPMFLTMLVGAGGNAGNQSTVRCITGLATREFRQEDYLLVLRKEIACGLISSSLLTLVGFARVYYFYGAQFYSTIAVSLSLFCIIVISTLLGTTLPFFFKFVGIRKEHAAPCIQVLMDITGVFITCFLCSHTIPKSEGRADSLNTGKKSA</sequence>
<dbReference type="EMBL" id="NBCO01000017">
    <property type="protein sequence ID" value="ORC88437.1"/>
    <property type="molecule type" value="Genomic_DNA"/>
</dbReference>
<dbReference type="PANTHER" id="PTHR41394:SF5">
    <property type="entry name" value="SLC41A_MGTE INTEGRAL MEMBRANE DOMAIN-CONTAINING PROTEIN"/>
    <property type="match status" value="1"/>
</dbReference>
<dbReference type="SUPFAM" id="SSF161093">
    <property type="entry name" value="MgtE membrane domain-like"/>
    <property type="match status" value="1"/>
</dbReference>
<dbReference type="RefSeq" id="XP_028882503.1">
    <property type="nucleotide sequence ID" value="XM_029026388.1"/>
</dbReference>
<protein>
    <submittedName>
        <fullName evidence="10">Putative Mg transporter</fullName>
    </submittedName>
</protein>
<dbReference type="GO" id="GO:0008324">
    <property type="term" value="F:monoatomic cation transmembrane transporter activity"/>
    <property type="evidence" value="ECO:0007669"/>
    <property type="project" value="InterPro"/>
</dbReference>